<dbReference type="Pfam" id="PF10344">
    <property type="entry name" value="Hobbit"/>
    <property type="match status" value="1"/>
</dbReference>
<keyword evidence="5" id="KW-1185">Reference proteome</keyword>
<dbReference type="InterPro" id="IPR019449">
    <property type="entry name" value="FMP27_WPPW_RBG"/>
</dbReference>
<dbReference type="InterPro" id="IPR019441">
    <property type="entry name" value="FMP27/BLTP2/Hobbit_GFWDK_RBG"/>
</dbReference>
<evidence type="ECO:0000259" key="3">
    <source>
        <dbReference type="SMART" id="SM01216"/>
    </source>
</evidence>
<dbReference type="OrthoDB" id="1562405at2759"/>
<evidence type="ECO:0000259" key="2">
    <source>
        <dbReference type="SMART" id="SM01215"/>
    </source>
</evidence>
<protein>
    <submittedName>
        <fullName evidence="4">LADA_0H09758g1_1</fullName>
    </submittedName>
</protein>
<dbReference type="PANTHER" id="PTHR15678">
    <property type="entry name" value="ANTIGEN MLAA-22-RELATED"/>
    <property type="match status" value="1"/>
</dbReference>
<dbReference type="EMBL" id="LT598461">
    <property type="protein sequence ID" value="SCU97983.1"/>
    <property type="molecule type" value="Genomic_DNA"/>
</dbReference>
<name>A0A1G4K2W7_9SACH</name>
<organism evidence="4 5">
    <name type="scientific">Lachancea dasiensis</name>
    <dbReference type="NCBI Taxonomy" id="1072105"/>
    <lineage>
        <taxon>Eukaryota</taxon>
        <taxon>Fungi</taxon>
        <taxon>Dikarya</taxon>
        <taxon>Ascomycota</taxon>
        <taxon>Saccharomycotina</taxon>
        <taxon>Saccharomycetes</taxon>
        <taxon>Saccharomycetales</taxon>
        <taxon>Saccharomycetaceae</taxon>
        <taxon>Lachancea</taxon>
    </lineage>
</organism>
<sequence>MAFDFLAKPLLHILLLTIVLLIVVNAFVNALLTIHGPLVGSTKIFVGLPWMNKIYFTTLSSQNYSFRVESIQINFCRGLVIHLNNVHCCIDAELFTTVPAGKRTEKSWSIINPPVGTVLRKLRLNKVKIHNLRIKSSTSNKSIKCELLEVVVVYEAKHLNIDVSASRLREDTKVFSIRSLDYELHLELNKSSSGQSLFFWDIESHSHVLEFRGLKAYAGDTAERPHPRLNLKNFTSLHLNEGLKGFVTRMNSFVLRFDQVSVTFNENISVISSNVFLSCQLIPPWDHEIHSKISADLDTNLMQKVTVSVNSTVCRNEQDIFLHLPSVTLTSVTSLAFMSSSSRLSHLSSAVTLAIVDPLVNLTQSQLHALWYWYSNKHDEMYQRSCSNGSEALDPHIFVSFVAKAIISNFTLNLQLEPNEKFLIRVANVHLSGRSHTNNEITSASRDSTRKILKNARDSVDDFLKIDKFVLTYSCDNQNASKLHEVPVLVFTKWEFFTEHLFSSENEFTSTLRNLRISLEHLEVLNSFHRLMTALEAILKLRSNKIRKMAPATFSLKLRLKNASATISTVQRSRYLSALGNASPQLTEFARGASMDLTEAFFVVSGGKKRLDIVHGSLTRIFEDSCAVTAFDQIVCLENFVLEISDRGYFCRMPACKLSMDVYTIWLFFYMRDIAMQLLCSDESTVPMSPQESFSSLVLTQTLKNCNFEIDSLLFEVDLPHCTKLLFTLKLAAFNGNSMNLSAGITKAFTKSVYGSDDVLVPILSLDNLSTNLMYNQQNNVLKLHTDSIWASFEYHLRLYMIFDNLCSMVKCYKLFSSSFENLASFQIPEPIIEEPSLMYPVDISTDSVLLNVEEDLFEQELGLIFKVGVSEQQERMEKLRIFEEELNSSSASPLSNKGSKLHTLFEHFSTSWINRIKKARLLFFEKPFVRVKAHNIGSASFKVREGLNNTILKFKVENMSIRLRPPSFSLDNCYSFLNKHGKGIPRTTKFTTLIPLSIELLGDSLQIILRDYPLPIVFLPTLKLSGDLIFAERMPLASSKRYVHIPFVPAAATEPHSNTDSIFGSRIIRTLNPLKVYMNLKIEVESTMPTTITWGKSLQPGCQAVMIWFDYLTKPPLDPSPKLGFWDKFRLLVHGKLIFEWKGSSELHLNIKGSHNPYLITDKGAGLSFCWKGNARLAVHEDSDPIEFLKIKSEQFLLAIRDFTHPRRLEKAIMKLSGNVTWCMGFTFESGNLKEPGSTRRSSSFKPHYRVNLCNPEFLDPDSSHDSYDGFRSDFIHLFFRVVSETGEKYSNKVYLAPHCMTHFFSWWNLFSTYTSGPIRQGSLFPDLVQNPKKFSKALFTVKYEVRLAPLVVSHTYRHVDSHLIDRKNDGIAFTTMKGKFDSLRLDLHQKRVKMTHLDNKLKRSRTVWKFKMNAGEVDCVGADFRLAYSMFKWNVTPNIPQHQVPHSTSGDYRNNGQSSVEWFDIEDYSDVNQAMYIDTEPLEFEDSPLLFSPRISYMRDTGEGAPLEFPFGLEEDHNCSIGNIDPMATQEYLARERAHELESQLSALETLINQLDCNDDGADELRQRRLDIFETQLEDFRHRLRIIHKVLEYLRLAKLPSNSLVSDDIESNLPDTLDTGAQEISEFLTNSSFTTMGRTTSAFEKSSFDNKFIFHNILLKVNSRTRDLLLDYTFNVLNRRKSTFFQTYKAVALLDELLKVKIWTLPSADLKAQSSFVAEDSLSNADLMDYLDEIIREVAGSNLKAFDTYQIKLVSPQIQITSKEVPRKCILVTANEIETSVIGINQMAQLSNQSVPLDVNSLVETRYATKLRDAHFFIFDREMTSSDNGLGFQTGGYGTDPFSSYWPPWLPMEMCYNRESLKDCLFLTRNDMTLHFTQPNSLFFQDKAKSIQRSETKVRVGFPNLTLACNPNQYSSIYAIATELLHFASSFDKKADKLSKVLLAEEVRNSLDELDGSMIVNIQNCIKNLHRSRSYLRLHDAEKYQEVAQRIALELDAAVLELNVLMSAIKNNYDKYRASDKQNSSQGTIYWQIGADKVTWKLLDSKDEDFVLFELGSTSFLRSQSLEGTNSNKLTISSLKCINLQERAVYRDLLSSYDESMSSMKPLIELKWTMGPPIGGISDVIELIVLLEPFTFKMDHVTLDTLFKYFLPARINNVDSTAVYPDRTYSFSNDTGEGSVILGLNRRLPDTASLKSVSPLPNSRGSPSVSPLPTPTLFRKVGEGMNEMVDRSSRYFSVRSATIRKVTVTISYKGSRSLLTNVSGLTVKVPTLKYKNRLWSREEFVATLKKDFVKVVLQHTGNIIGNKLVRHKSEQNVHSFESPQSSRFPAHIITHGPHGPSSLRKETSLGEYQSISTEAGVAPFFPLSD</sequence>
<feature type="domain" description="FMP27 WPPW motif-containing RBG unit" evidence="3">
    <location>
        <begin position="1377"/>
        <end position="1857"/>
    </location>
</feature>
<dbReference type="PANTHER" id="PTHR15678:SF6">
    <property type="entry name" value="BRIDGE-LIKE LIPID TRANSFER PROTEIN FAMILY MEMBER 2"/>
    <property type="match status" value="1"/>
</dbReference>
<evidence type="ECO:0000313" key="4">
    <source>
        <dbReference type="EMBL" id="SCU97983.1"/>
    </source>
</evidence>
<dbReference type="STRING" id="1266660.A0A1G4K2W7"/>
<accession>A0A1G4K2W7</accession>
<evidence type="ECO:0000259" key="1">
    <source>
        <dbReference type="SMART" id="SM01214"/>
    </source>
</evidence>
<proteinExistence type="predicted"/>
<feature type="domain" description="FMP27 SW motif-containing RBG unit" evidence="2">
    <location>
        <begin position="900"/>
        <end position="994"/>
    </location>
</feature>
<gene>
    <name evidence="4" type="ORF">LADA_0H09758G</name>
</gene>
<dbReference type="InterPro" id="IPR045167">
    <property type="entry name" value="Hobbit"/>
</dbReference>
<dbReference type="InterPro" id="IPR019415">
    <property type="entry name" value="FMP27_SW_RBG"/>
</dbReference>
<dbReference type="SMART" id="SM01216">
    <property type="entry name" value="Fmp27_WPPW"/>
    <property type="match status" value="1"/>
</dbReference>
<dbReference type="Proteomes" id="UP000190274">
    <property type="component" value="Chromosome H"/>
</dbReference>
<evidence type="ECO:0000313" key="5">
    <source>
        <dbReference type="Proteomes" id="UP000190274"/>
    </source>
</evidence>
<dbReference type="SMART" id="SM01214">
    <property type="entry name" value="Fmp27_GFWDK"/>
    <property type="match status" value="1"/>
</dbReference>
<reference evidence="4 5" key="1">
    <citation type="submission" date="2016-03" db="EMBL/GenBank/DDBJ databases">
        <authorList>
            <person name="Devillers H."/>
        </authorList>
    </citation>
    <scope>NUCLEOTIDE SEQUENCE [LARGE SCALE GENOMIC DNA]</scope>
    <source>
        <strain evidence="4">CBS 10888</strain>
    </source>
</reference>
<dbReference type="SMART" id="SM01215">
    <property type="entry name" value="Fmp27_SW"/>
    <property type="match status" value="1"/>
</dbReference>
<feature type="domain" description="FMP27/BLTP2/Hobbit GFWDK motif-containing RBG unit" evidence="1">
    <location>
        <begin position="1012"/>
        <end position="1161"/>
    </location>
</feature>